<dbReference type="AlphaFoldDB" id="A0A150N4P4"/>
<accession>A0A150N4P4</accession>
<protein>
    <submittedName>
        <fullName evidence="1">Uncharacterized protein</fullName>
    </submittedName>
</protein>
<gene>
    <name evidence="1" type="ORF">B4110_3353</name>
</gene>
<sequence>MTICAYMAVRSFFRWMEKPAPIDDTLVYEKIRMRVLQ</sequence>
<dbReference type="EMBL" id="LQYW01000033">
    <property type="protein sequence ID" value="KYD31638.1"/>
    <property type="molecule type" value="Genomic_DNA"/>
</dbReference>
<proteinExistence type="predicted"/>
<organism evidence="1 2">
    <name type="scientific">Parageobacillus toebii</name>
    <dbReference type="NCBI Taxonomy" id="153151"/>
    <lineage>
        <taxon>Bacteria</taxon>
        <taxon>Bacillati</taxon>
        <taxon>Bacillota</taxon>
        <taxon>Bacilli</taxon>
        <taxon>Bacillales</taxon>
        <taxon>Anoxybacillaceae</taxon>
        <taxon>Parageobacillus</taxon>
    </lineage>
</organism>
<evidence type="ECO:0000313" key="2">
    <source>
        <dbReference type="Proteomes" id="UP000075324"/>
    </source>
</evidence>
<reference evidence="1 2" key="1">
    <citation type="submission" date="2016-01" db="EMBL/GenBank/DDBJ databases">
        <title>Draft Genome Sequences of Seven Thermophilic Sporeformers Isolated from Foods.</title>
        <authorList>
            <person name="Berendsen E.M."/>
            <person name="Wells-Bennik M.H."/>
            <person name="Krawcyk A.O."/>
            <person name="De Jong A."/>
            <person name="Holsappel S."/>
            <person name="Eijlander R.T."/>
            <person name="Kuipers O.P."/>
        </authorList>
    </citation>
    <scope>NUCLEOTIDE SEQUENCE [LARGE SCALE GENOMIC DNA]</scope>
    <source>
        <strain evidence="1 2">B4110</strain>
    </source>
</reference>
<evidence type="ECO:0000313" key="1">
    <source>
        <dbReference type="EMBL" id="KYD31638.1"/>
    </source>
</evidence>
<dbReference type="Proteomes" id="UP000075324">
    <property type="component" value="Unassembled WGS sequence"/>
</dbReference>
<comment type="caution">
    <text evidence="1">The sequence shown here is derived from an EMBL/GenBank/DDBJ whole genome shotgun (WGS) entry which is preliminary data.</text>
</comment>
<name>A0A150N4P4_9BACL</name>